<dbReference type="EMBL" id="QLLL01000018">
    <property type="protein sequence ID" value="RAI96995.1"/>
    <property type="molecule type" value="Genomic_DNA"/>
</dbReference>
<sequence length="118" mass="13202">MGGKKDFNGLGHNSGLASQGGFVGMFSGEQKESTPITTVISQDDRKNVTFSIQLNMLEKVKDFCHLKRVNGETQFTKGDAFDYIMRKGLEVIGEIPPRPEEVKLREESHKRGRKSNNT</sequence>
<dbReference type="Proteomes" id="UP000249547">
    <property type="component" value="Unassembled WGS sequence"/>
</dbReference>
<organism evidence="2 3">
    <name type="scientific">Chitinophaga skermanii</name>
    <dbReference type="NCBI Taxonomy" id="331697"/>
    <lineage>
        <taxon>Bacteria</taxon>
        <taxon>Pseudomonadati</taxon>
        <taxon>Bacteroidota</taxon>
        <taxon>Chitinophagia</taxon>
        <taxon>Chitinophagales</taxon>
        <taxon>Chitinophagaceae</taxon>
        <taxon>Chitinophaga</taxon>
    </lineage>
</organism>
<name>A0A327PXD7_9BACT</name>
<accession>A0A327PXD7</accession>
<feature type="compositionally biased region" description="Basic and acidic residues" evidence="1">
    <location>
        <begin position="97"/>
        <end position="109"/>
    </location>
</feature>
<gene>
    <name evidence="2" type="ORF">LX64_05175</name>
</gene>
<proteinExistence type="predicted"/>
<keyword evidence="3" id="KW-1185">Reference proteome</keyword>
<feature type="region of interest" description="Disordered" evidence="1">
    <location>
        <begin position="95"/>
        <end position="118"/>
    </location>
</feature>
<comment type="caution">
    <text evidence="2">The sequence shown here is derived from an EMBL/GenBank/DDBJ whole genome shotgun (WGS) entry which is preliminary data.</text>
</comment>
<reference evidence="2 3" key="1">
    <citation type="submission" date="2018-06" db="EMBL/GenBank/DDBJ databases">
        <title>Genomic Encyclopedia of Archaeal and Bacterial Type Strains, Phase II (KMG-II): from individual species to whole genera.</title>
        <authorList>
            <person name="Goeker M."/>
        </authorList>
    </citation>
    <scope>NUCLEOTIDE SEQUENCE [LARGE SCALE GENOMIC DNA]</scope>
    <source>
        <strain evidence="2 3">DSM 23857</strain>
    </source>
</reference>
<dbReference type="RefSeq" id="WP_111600546.1">
    <property type="nucleotide sequence ID" value="NZ_QLLL01000018.1"/>
</dbReference>
<evidence type="ECO:0000313" key="3">
    <source>
        <dbReference type="Proteomes" id="UP000249547"/>
    </source>
</evidence>
<dbReference type="AlphaFoldDB" id="A0A327PXD7"/>
<evidence type="ECO:0000256" key="1">
    <source>
        <dbReference type="SAM" id="MobiDB-lite"/>
    </source>
</evidence>
<evidence type="ECO:0000313" key="2">
    <source>
        <dbReference type="EMBL" id="RAI96995.1"/>
    </source>
</evidence>
<protein>
    <submittedName>
        <fullName evidence="2">Uncharacterized protein</fullName>
    </submittedName>
</protein>